<dbReference type="CDD" id="cd00586">
    <property type="entry name" value="4HBT"/>
    <property type="match status" value="1"/>
</dbReference>
<dbReference type="Proteomes" id="UP000269199">
    <property type="component" value="Chromosome"/>
</dbReference>
<dbReference type="RefSeq" id="WP_058897159.1">
    <property type="nucleotide sequence ID" value="NZ_CP024996.1"/>
</dbReference>
<evidence type="ECO:0000313" key="1">
    <source>
        <dbReference type="EMBL" id="AYR26546.1"/>
    </source>
</evidence>
<dbReference type="SUPFAM" id="SSF54637">
    <property type="entry name" value="Thioesterase/thiol ester dehydrase-isomerase"/>
    <property type="match status" value="1"/>
</dbReference>
<sequence length="147" mass="16410">MTLTRFERPHRIRFSECDPAGIVFYPQYFVLFNDLLEAWIDSLLPEVGFAGYIGQLQYGLPTVELHAQFEAVSRMGDQVTLALEVERLGGKSITLQLSCTGADGQLRMKVRQVLVCTSLQTHRSIDIPGLLRNALETGANQQPRSAT</sequence>
<organism evidence="1 2">
    <name type="scientific">Herbaspirillum rubrisubalbicans</name>
    <dbReference type="NCBI Taxonomy" id="80842"/>
    <lineage>
        <taxon>Bacteria</taxon>
        <taxon>Pseudomonadati</taxon>
        <taxon>Pseudomonadota</taxon>
        <taxon>Betaproteobacteria</taxon>
        <taxon>Burkholderiales</taxon>
        <taxon>Oxalobacteraceae</taxon>
        <taxon>Herbaspirillum</taxon>
    </lineage>
</organism>
<gene>
    <name evidence="1" type="ORF">RC54_23195</name>
</gene>
<name>A0AAD0UCS1_9BURK</name>
<proteinExistence type="predicted"/>
<dbReference type="InterPro" id="IPR029069">
    <property type="entry name" value="HotDog_dom_sf"/>
</dbReference>
<evidence type="ECO:0000313" key="2">
    <source>
        <dbReference type="Proteomes" id="UP000269199"/>
    </source>
</evidence>
<dbReference type="EMBL" id="CP024996">
    <property type="protein sequence ID" value="AYR26546.1"/>
    <property type="molecule type" value="Genomic_DNA"/>
</dbReference>
<dbReference type="AlphaFoldDB" id="A0AAD0UCS1"/>
<protein>
    <submittedName>
        <fullName evidence="1">Acyl-CoA thioesterase</fullName>
    </submittedName>
</protein>
<dbReference type="Gene3D" id="3.10.129.10">
    <property type="entry name" value="Hotdog Thioesterase"/>
    <property type="match status" value="1"/>
</dbReference>
<dbReference type="Pfam" id="PF13279">
    <property type="entry name" value="4HBT_2"/>
    <property type="match status" value="1"/>
</dbReference>
<accession>A0AAD0UCS1</accession>
<reference evidence="1 2" key="1">
    <citation type="submission" date="2017-11" db="EMBL/GenBank/DDBJ databases">
        <title>Complete genome sequence of Herbaspirillum rubrisubalbicans DSM 11543.</title>
        <authorList>
            <person name="Chen M."/>
            <person name="An Q."/>
        </authorList>
    </citation>
    <scope>NUCLEOTIDE SEQUENCE [LARGE SCALE GENOMIC DNA]</scope>
    <source>
        <strain evidence="1 2">DSM 11543</strain>
    </source>
</reference>